<comment type="caution">
    <text evidence="1">The sequence shown here is derived from an EMBL/GenBank/DDBJ whole genome shotgun (WGS) entry which is preliminary data.</text>
</comment>
<proteinExistence type="predicted"/>
<dbReference type="AlphaFoldDB" id="A0A218XMG5"/>
<sequence length="110" mass="11441">MRAIWDLVEDMRAIWVRAVDIGVIQDRAVDMGAGAERRSSTARCRGTLSGTARSGLGRKGYRRTGSCSIASGKVGPGPDCISTAVSGTLELAGHPGPSASTISTLLTRHS</sequence>
<gene>
    <name evidence="1" type="ORF">CDL15_Pgr012119</name>
</gene>
<dbReference type="EMBL" id="MTKT01001111">
    <property type="protein sequence ID" value="OWM85869.1"/>
    <property type="molecule type" value="Genomic_DNA"/>
</dbReference>
<evidence type="ECO:0000313" key="1">
    <source>
        <dbReference type="EMBL" id="OWM85869.1"/>
    </source>
</evidence>
<dbReference type="Proteomes" id="UP000197138">
    <property type="component" value="Unassembled WGS sequence"/>
</dbReference>
<name>A0A218XMG5_PUNGR</name>
<organism evidence="1 2">
    <name type="scientific">Punica granatum</name>
    <name type="common">Pomegranate</name>
    <dbReference type="NCBI Taxonomy" id="22663"/>
    <lineage>
        <taxon>Eukaryota</taxon>
        <taxon>Viridiplantae</taxon>
        <taxon>Streptophyta</taxon>
        <taxon>Embryophyta</taxon>
        <taxon>Tracheophyta</taxon>
        <taxon>Spermatophyta</taxon>
        <taxon>Magnoliopsida</taxon>
        <taxon>eudicotyledons</taxon>
        <taxon>Gunneridae</taxon>
        <taxon>Pentapetalae</taxon>
        <taxon>rosids</taxon>
        <taxon>malvids</taxon>
        <taxon>Myrtales</taxon>
        <taxon>Lythraceae</taxon>
        <taxon>Punica</taxon>
    </lineage>
</organism>
<reference evidence="2" key="1">
    <citation type="journal article" date="2017" name="Plant J.">
        <title>The pomegranate (Punica granatum L.) genome and the genomics of punicalagin biosynthesis.</title>
        <authorList>
            <person name="Qin G."/>
            <person name="Xu C."/>
            <person name="Ming R."/>
            <person name="Tang H."/>
            <person name="Guyot R."/>
            <person name="Kramer E.M."/>
            <person name="Hu Y."/>
            <person name="Yi X."/>
            <person name="Qi Y."/>
            <person name="Xu X."/>
            <person name="Gao Z."/>
            <person name="Pan H."/>
            <person name="Jian J."/>
            <person name="Tian Y."/>
            <person name="Yue Z."/>
            <person name="Xu Y."/>
        </authorList>
    </citation>
    <scope>NUCLEOTIDE SEQUENCE [LARGE SCALE GENOMIC DNA]</scope>
    <source>
        <strain evidence="2">cv. Dabenzi</strain>
    </source>
</reference>
<evidence type="ECO:0000313" key="2">
    <source>
        <dbReference type="Proteomes" id="UP000197138"/>
    </source>
</evidence>
<accession>A0A218XMG5</accession>
<protein>
    <submittedName>
        <fullName evidence="1">Uncharacterized protein</fullName>
    </submittedName>
</protein>